<reference evidence="1" key="1">
    <citation type="submission" date="2014-09" db="EMBL/GenBank/DDBJ databases">
        <authorList>
            <person name="Magalhaes I.L.F."/>
            <person name="Oliveira U."/>
            <person name="Santos F.R."/>
            <person name="Vidigal T.H.D.A."/>
            <person name="Brescovit A.D."/>
            <person name="Santos A.J."/>
        </authorList>
    </citation>
    <scope>NUCLEOTIDE SEQUENCE</scope>
    <source>
        <tissue evidence="1">Shoot tissue taken approximately 20 cm above the soil surface</tissue>
    </source>
</reference>
<sequence>MWNLLFLEQAQERKYPLIQHLLLLPRLAEDWSLLLILRKKVLMQQLLLFPGQL</sequence>
<name>A0A0A9EH01_ARUDO</name>
<evidence type="ECO:0000313" key="1">
    <source>
        <dbReference type="EMBL" id="JAD98303.1"/>
    </source>
</evidence>
<protein>
    <submittedName>
        <fullName evidence="1">Uncharacterized protein</fullName>
    </submittedName>
</protein>
<proteinExistence type="predicted"/>
<accession>A0A0A9EH01</accession>
<reference evidence="1" key="2">
    <citation type="journal article" date="2015" name="Data Brief">
        <title>Shoot transcriptome of the giant reed, Arundo donax.</title>
        <authorList>
            <person name="Barrero R.A."/>
            <person name="Guerrero F.D."/>
            <person name="Moolhuijzen P."/>
            <person name="Goolsby J.A."/>
            <person name="Tidwell J."/>
            <person name="Bellgard S.E."/>
            <person name="Bellgard M.I."/>
        </authorList>
    </citation>
    <scope>NUCLEOTIDE SEQUENCE</scope>
    <source>
        <tissue evidence="1">Shoot tissue taken approximately 20 cm above the soil surface</tissue>
    </source>
</reference>
<dbReference type="AlphaFoldDB" id="A0A0A9EH01"/>
<dbReference type="EMBL" id="GBRH01199592">
    <property type="protein sequence ID" value="JAD98303.1"/>
    <property type="molecule type" value="Transcribed_RNA"/>
</dbReference>
<organism evidence="1">
    <name type="scientific">Arundo donax</name>
    <name type="common">Giant reed</name>
    <name type="synonym">Donax arundinaceus</name>
    <dbReference type="NCBI Taxonomy" id="35708"/>
    <lineage>
        <taxon>Eukaryota</taxon>
        <taxon>Viridiplantae</taxon>
        <taxon>Streptophyta</taxon>
        <taxon>Embryophyta</taxon>
        <taxon>Tracheophyta</taxon>
        <taxon>Spermatophyta</taxon>
        <taxon>Magnoliopsida</taxon>
        <taxon>Liliopsida</taxon>
        <taxon>Poales</taxon>
        <taxon>Poaceae</taxon>
        <taxon>PACMAD clade</taxon>
        <taxon>Arundinoideae</taxon>
        <taxon>Arundineae</taxon>
        <taxon>Arundo</taxon>
    </lineage>
</organism>